<keyword evidence="2" id="KW-1185">Reference proteome</keyword>
<dbReference type="Proteomes" id="UP001341840">
    <property type="component" value="Unassembled WGS sequence"/>
</dbReference>
<evidence type="ECO:0000313" key="2">
    <source>
        <dbReference type="Proteomes" id="UP001341840"/>
    </source>
</evidence>
<name>A0ABU6RCC5_9FABA</name>
<accession>A0ABU6RCC5</accession>
<protein>
    <submittedName>
        <fullName evidence="1">Uncharacterized protein</fullName>
    </submittedName>
</protein>
<reference evidence="1 2" key="1">
    <citation type="journal article" date="2023" name="Plants (Basel)">
        <title>Bridging the Gap: Combining Genomics and Transcriptomics Approaches to Understand Stylosanthes scabra, an Orphan Legume from the Brazilian Caatinga.</title>
        <authorList>
            <person name="Ferreira-Neto J.R.C."/>
            <person name="da Silva M.D."/>
            <person name="Binneck E."/>
            <person name="de Melo N.F."/>
            <person name="da Silva R.H."/>
            <person name="de Melo A.L.T.M."/>
            <person name="Pandolfi V."/>
            <person name="Bustamante F.O."/>
            <person name="Brasileiro-Vidal A.C."/>
            <person name="Benko-Iseppon A.M."/>
        </authorList>
    </citation>
    <scope>NUCLEOTIDE SEQUENCE [LARGE SCALE GENOMIC DNA]</scope>
    <source>
        <tissue evidence="1">Leaves</tissue>
    </source>
</reference>
<evidence type="ECO:0000313" key="1">
    <source>
        <dbReference type="EMBL" id="MED6121563.1"/>
    </source>
</evidence>
<dbReference type="EMBL" id="JASCZI010030343">
    <property type="protein sequence ID" value="MED6121563.1"/>
    <property type="molecule type" value="Genomic_DNA"/>
</dbReference>
<sequence>MGWDEEPKISSRPHPIPRFERILAPSYFRDYILGISTYSGISGPGNGVHARVSPLLRGSFAPHLHPHPHGENSPLQGSPLYMEIFDTSRLVRSLKVFVKTSRQSVKEV</sequence>
<gene>
    <name evidence="1" type="ORF">PIB30_031428</name>
</gene>
<comment type="caution">
    <text evidence="1">The sequence shown here is derived from an EMBL/GenBank/DDBJ whole genome shotgun (WGS) entry which is preliminary data.</text>
</comment>
<organism evidence="1 2">
    <name type="scientific">Stylosanthes scabra</name>
    <dbReference type="NCBI Taxonomy" id="79078"/>
    <lineage>
        <taxon>Eukaryota</taxon>
        <taxon>Viridiplantae</taxon>
        <taxon>Streptophyta</taxon>
        <taxon>Embryophyta</taxon>
        <taxon>Tracheophyta</taxon>
        <taxon>Spermatophyta</taxon>
        <taxon>Magnoliopsida</taxon>
        <taxon>eudicotyledons</taxon>
        <taxon>Gunneridae</taxon>
        <taxon>Pentapetalae</taxon>
        <taxon>rosids</taxon>
        <taxon>fabids</taxon>
        <taxon>Fabales</taxon>
        <taxon>Fabaceae</taxon>
        <taxon>Papilionoideae</taxon>
        <taxon>50 kb inversion clade</taxon>
        <taxon>dalbergioids sensu lato</taxon>
        <taxon>Dalbergieae</taxon>
        <taxon>Pterocarpus clade</taxon>
        <taxon>Stylosanthes</taxon>
    </lineage>
</organism>
<proteinExistence type="predicted"/>